<dbReference type="KEGG" id="spu:100890411"/>
<dbReference type="EnsemblMetazoa" id="XM_030974155">
    <property type="protein sequence ID" value="XP_030830015"/>
    <property type="gene ID" value="LOC100890411"/>
</dbReference>
<sequence>MPGGTQDWFYHAPSKKNEEGAKEYPAASQIPAFGGGIPYNEWEADERDNDGTKRGWIRDSDTKYIQLCKKGGRKDLLKIRDPAPRAAEPKEYPRAEWFYEDVENNEENNNQGQYKSHLPDYMVYEEHHGGEPAEAHWQRPPFSLDDKMTAFERHGDNDKLNMKFPNDESKLRKPPKDKTVSKDFKKRKPADRNAKSPAKSRHAKIPTPEAYKGTASIGKLLSNGYNQDWYENRDTHFKNHKPSPSDIQFETSTRADRQSTEYRDAINKNVKKPVGGGGGGGASYAKNAMEVRGTKKSEQAKELHTKQDEEKELFKLSKFDKVGSKVKSRWSETHERSSPITDTYGQQIELAPVSTN</sequence>
<dbReference type="PANTHER" id="PTHR31097:SF2">
    <property type="entry name" value="CHROMOSOME 7 OPEN READING FRAME 57"/>
    <property type="match status" value="1"/>
</dbReference>
<protein>
    <submittedName>
        <fullName evidence="2">Uncharacterized protein</fullName>
    </submittedName>
</protein>
<dbReference type="AlphaFoldDB" id="A0A7M7N2K0"/>
<dbReference type="InterPro" id="IPR040247">
    <property type="entry name" value="DUF5524"/>
</dbReference>
<organism evidence="2 3">
    <name type="scientific">Strongylocentrotus purpuratus</name>
    <name type="common">Purple sea urchin</name>
    <dbReference type="NCBI Taxonomy" id="7668"/>
    <lineage>
        <taxon>Eukaryota</taxon>
        <taxon>Metazoa</taxon>
        <taxon>Echinodermata</taxon>
        <taxon>Eleutherozoa</taxon>
        <taxon>Echinozoa</taxon>
        <taxon>Echinoidea</taxon>
        <taxon>Euechinoidea</taxon>
        <taxon>Echinacea</taxon>
        <taxon>Camarodonta</taxon>
        <taxon>Echinidea</taxon>
        <taxon>Strongylocentrotidae</taxon>
        <taxon>Strongylocentrotus</taxon>
    </lineage>
</organism>
<feature type="region of interest" description="Disordered" evidence="1">
    <location>
        <begin position="150"/>
        <end position="211"/>
    </location>
</feature>
<feature type="compositionally biased region" description="Basic and acidic residues" evidence="1">
    <location>
        <begin position="325"/>
        <end position="337"/>
    </location>
</feature>
<dbReference type="OrthoDB" id="10012494at2759"/>
<evidence type="ECO:0000313" key="2">
    <source>
        <dbReference type="EnsemblMetazoa" id="XP_030830015"/>
    </source>
</evidence>
<feature type="compositionally biased region" description="Basic and acidic residues" evidence="1">
    <location>
        <begin position="253"/>
        <end position="266"/>
    </location>
</feature>
<evidence type="ECO:0000313" key="3">
    <source>
        <dbReference type="Proteomes" id="UP000007110"/>
    </source>
</evidence>
<reference evidence="3" key="1">
    <citation type="submission" date="2015-02" db="EMBL/GenBank/DDBJ databases">
        <title>Genome sequencing for Strongylocentrotus purpuratus.</title>
        <authorList>
            <person name="Murali S."/>
            <person name="Liu Y."/>
            <person name="Vee V."/>
            <person name="English A."/>
            <person name="Wang M."/>
            <person name="Skinner E."/>
            <person name="Han Y."/>
            <person name="Muzny D.M."/>
            <person name="Worley K.C."/>
            <person name="Gibbs R.A."/>
        </authorList>
    </citation>
    <scope>NUCLEOTIDE SEQUENCE</scope>
</reference>
<keyword evidence="3" id="KW-1185">Reference proteome</keyword>
<accession>A0A7M7N2K0</accession>
<feature type="region of interest" description="Disordered" evidence="1">
    <location>
        <begin position="325"/>
        <end position="356"/>
    </location>
</feature>
<dbReference type="OMA" id="NEYANEW"/>
<dbReference type="CTD" id="136288"/>
<dbReference type="RefSeq" id="XP_030830015.1">
    <property type="nucleotide sequence ID" value="XM_030974155.1"/>
</dbReference>
<dbReference type="InParanoid" id="A0A7M7N2K0"/>
<dbReference type="GeneID" id="100890411"/>
<evidence type="ECO:0000256" key="1">
    <source>
        <dbReference type="SAM" id="MobiDB-lite"/>
    </source>
</evidence>
<feature type="compositionally biased region" description="Basic and acidic residues" evidence="1">
    <location>
        <begin position="150"/>
        <end position="183"/>
    </location>
</feature>
<proteinExistence type="predicted"/>
<dbReference type="Pfam" id="PF17662">
    <property type="entry name" value="DUF5524"/>
    <property type="match status" value="1"/>
</dbReference>
<dbReference type="Proteomes" id="UP000007110">
    <property type="component" value="Unassembled WGS sequence"/>
</dbReference>
<name>A0A7M7N2K0_STRPU</name>
<reference evidence="2" key="2">
    <citation type="submission" date="2021-01" db="UniProtKB">
        <authorList>
            <consortium name="EnsemblMetazoa"/>
        </authorList>
    </citation>
    <scope>IDENTIFICATION</scope>
</reference>
<feature type="region of interest" description="Disordered" evidence="1">
    <location>
        <begin position="233"/>
        <end position="308"/>
    </location>
</feature>
<dbReference type="PANTHER" id="PTHR31097">
    <property type="entry name" value="SI:DKEY-276J7.1"/>
    <property type="match status" value="1"/>
</dbReference>
<feature type="compositionally biased region" description="Basic and acidic residues" evidence="1">
    <location>
        <begin position="292"/>
        <end position="308"/>
    </location>
</feature>
<feature type="region of interest" description="Disordered" evidence="1">
    <location>
        <begin position="1"/>
        <end position="56"/>
    </location>
</feature>